<feature type="active site" description="Nucleophile" evidence="2">
    <location>
        <position position="46"/>
    </location>
</feature>
<dbReference type="Gene3D" id="3.40.1090.10">
    <property type="entry name" value="Cytosolic phospholipase A2 catalytic domain"/>
    <property type="match status" value="2"/>
</dbReference>
<keyword evidence="2" id="KW-0442">Lipid degradation</keyword>
<sequence length="299" mass="33231">MPIESVSNTRIVPIFSGGGTRLSAHIGIIKALQDMNIEFSTLVGVSGGSIVASLFAKGCSVEQMRELALNTDFKQFTAFSLFRLLREGGLSSGDVFQQWIDEQLEGATFSDMPMALNILATDVNGGGPVLFNRATTPDMKVSEAVRYSMSIPLIFSFKPFKEYLLVDGAILSEDALFEDWQGDGTPSVCFRLQSTMQKRRIIKKNVLQLPQYVGMLIRTFMTAMSREYVNARYWHNTVVVNTGEISAVDFSLTPEIKNTLFDLGYSTTREFLPKKYAGYIQTNGKSSGQEETEQKSTVR</sequence>
<dbReference type="EMBL" id="JAAAWO010000001">
    <property type="protein sequence ID" value="NDW14320.1"/>
    <property type="molecule type" value="Genomic_DNA"/>
</dbReference>
<dbReference type="SUPFAM" id="SSF52151">
    <property type="entry name" value="FabD/lysophospholipase-like"/>
    <property type="match status" value="1"/>
</dbReference>
<comment type="caution">
    <text evidence="2">Lacks conserved residue(s) required for the propagation of feature annotation.</text>
</comment>
<dbReference type="PROSITE" id="PS51635">
    <property type="entry name" value="PNPLA"/>
    <property type="match status" value="1"/>
</dbReference>
<dbReference type="PANTHER" id="PTHR46394:SF1">
    <property type="entry name" value="PNPLA DOMAIN-CONTAINING PROTEIN"/>
    <property type="match status" value="1"/>
</dbReference>
<protein>
    <submittedName>
        <fullName evidence="4">Phospholipase</fullName>
    </submittedName>
</protein>
<keyword evidence="5" id="KW-1185">Reference proteome</keyword>
<dbReference type="Pfam" id="PF01734">
    <property type="entry name" value="Patatin"/>
    <property type="match status" value="1"/>
</dbReference>
<proteinExistence type="predicted"/>
<dbReference type="InterPro" id="IPR016035">
    <property type="entry name" value="Acyl_Trfase/lysoPLipase"/>
</dbReference>
<dbReference type="Proteomes" id="UP000471381">
    <property type="component" value="Unassembled WGS sequence"/>
</dbReference>
<dbReference type="GO" id="GO:0016787">
    <property type="term" value="F:hydrolase activity"/>
    <property type="evidence" value="ECO:0007669"/>
    <property type="project" value="UniProtKB-UniRule"/>
</dbReference>
<dbReference type="GO" id="GO:0016042">
    <property type="term" value="P:lipid catabolic process"/>
    <property type="evidence" value="ECO:0007669"/>
    <property type="project" value="UniProtKB-UniRule"/>
</dbReference>
<dbReference type="AlphaFoldDB" id="A0A6N9TAW3"/>
<evidence type="ECO:0000259" key="3">
    <source>
        <dbReference type="PROSITE" id="PS51635"/>
    </source>
</evidence>
<dbReference type="CDD" id="cd07207">
    <property type="entry name" value="Pat_ExoU_VipD_like"/>
    <property type="match status" value="1"/>
</dbReference>
<name>A0A6N9TAW3_9ALTE</name>
<evidence type="ECO:0000256" key="1">
    <source>
        <dbReference type="ARBA" id="ARBA00023098"/>
    </source>
</evidence>
<keyword evidence="2" id="KW-0378">Hydrolase</keyword>
<keyword evidence="1 2" id="KW-0443">Lipid metabolism</keyword>
<comment type="caution">
    <text evidence="4">The sequence shown here is derived from an EMBL/GenBank/DDBJ whole genome shotgun (WGS) entry which is preliminary data.</text>
</comment>
<dbReference type="RefSeq" id="WP_163104938.1">
    <property type="nucleotide sequence ID" value="NZ_JAAAWO010000001.1"/>
</dbReference>
<evidence type="ECO:0000313" key="4">
    <source>
        <dbReference type="EMBL" id="NDW14320.1"/>
    </source>
</evidence>
<dbReference type="InterPro" id="IPR052580">
    <property type="entry name" value="Lipid_Hydrolase"/>
</dbReference>
<evidence type="ECO:0000256" key="2">
    <source>
        <dbReference type="PROSITE-ProRule" id="PRU01161"/>
    </source>
</evidence>
<dbReference type="PANTHER" id="PTHR46394">
    <property type="entry name" value="ANNEXIN"/>
    <property type="match status" value="1"/>
</dbReference>
<reference evidence="4 5" key="1">
    <citation type="submission" date="2020-01" db="EMBL/GenBank/DDBJ databases">
        <title>Genomes of bacteria type strains.</title>
        <authorList>
            <person name="Chen J."/>
            <person name="Zhu S."/>
            <person name="Yang J."/>
        </authorList>
    </citation>
    <scope>NUCLEOTIDE SEQUENCE [LARGE SCALE GENOMIC DNA]</scope>
    <source>
        <strain evidence="4 5">LMG 24078</strain>
    </source>
</reference>
<feature type="short sequence motif" description="GXSXG" evidence="2">
    <location>
        <begin position="44"/>
        <end position="48"/>
    </location>
</feature>
<organism evidence="4 5">
    <name type="scientific">Alteromonas genovensis</name>
    <dbReference type="NCBI Taxonomy" id="471225"/>
    <lineage>
        <taxon>Bacteria</taxon>
        <taxon>Pseudomonadati</taxon>
        <taxon>Pseudomonadota</taxon>
        <taxon>Gammaproteobacteria</taxon>
        <taxon>Alteromonadales</taxon>
        <taxon>Alteromonadaceae</taxon>
        <taxon>Alteromonas/Salinimonas group</taxon>
        <taxon>Alteromonas</taxon>
    </lineage>
</organism>
<dbReference type="InterPro" id="IPR002641">
    <property type="entry name" value="PNPLA_dom"/>
</dbReference>
<evidence type="ECO:0000313" key="5">
    <source>
        <dbReference type="Proteomes" id="UP000471381"/>
    </source>
</evidence>
<feature type="active site" description="Proton acceptor" evidence="2">
    <location>
        <position position="167"/>
    </location>
</feature>
<accession>A0A6N9TAW3</accession>
<gene>
    <name evidence="4" type="ORF">GTQ48_02060</name>
</gene>
<feature type="short sequence motif" description="DGA/G" evidence="2">
    <location>
        <begin position="167"/>
        <end position="169"/>
    </location>
</feature>
<feature type="domain" description="PNPLA" evidence="3">
    <location>
        <begin position="13"/>
        <end position="181"/>
    </location>
</feature>